<gene>
    <name evidence="3" type="ORF">C4520_11870</name>
</gene>
<sequence length="423" mass="48710">MPKNKKKGRRIGFISTRFAGTDGVSLETAKWAQVLEELGHSCFYFAGELDRPPEISMLVKEAHFMHPEIRDVYTSCFETSRRRPEVTRKIYALKEQLKETIYEFIREFEIDLLIPENAVTIPLNIPLGLALTEVTVETRIPTIAHHHDFFWERKHFLVNSASDYLTMAFPPNSPGIQHVVINSTAANLLAHRRGISSTFIPNVMDFDNPPPPLDEYARDVRQVFGLQDDELFILQPTRVVKRKGIETSIELVRRLDRKAKLIISHASGDEGHGYEQRLREYSKMLNVDTLFVSGTISDKRAVTLDGRKIYTIEDVYPHADFITYPSTFEGFGNAFLEAIYFRKPIAVNLYSVYSVDIKPRGFKVVELEDYVTDSAIRLMTQLLDNPKLTQELVEHNYNLGKRYYSYRLLKKKLGTLLSESFGY</sequence>
<dbReference type="CDD" id="cd03801">
    <property type="entry name" value="GT4_PimA-like"/>
    <property type="match status" value="1"/>
</dbReference>
<evidence type="ECO:0000313" key="3">
    <source>
        <dbReference type="EMBL" id="RJP20066.1"/>
    </source>
</evidence>
<dbReference type="EMBL" id="QZKU01000080">
    <property type="protein sequence ID" value="RJP20066.1"/>
    <property type="molecule type" value="Genomic_DNA"/>
</dbReference>
<dbReference type="SUPFAM" id="SSF53756">
    <property type="entry name" value="UDP-Glycosyltransferase/glycogen phosphorylase"/>
    <property type="match status" value="1"/>
</dbReference>
<evidence type="ECO:0000313" key="4">
    <source>
        <dbReference type="Proteomes" id="UP000265882"/>
    </source>
</evidence>
<dbReference type="GO" id="GO:0009103">
    <property type="term" value="P:lipopolysaccharide biosynthetic process"/>
    <property type="evidence" value="ECO:0007669"/>
    <property type="project" value="TreeGrafter"/>
</dbReference>
<name>A0A3A4NPU0_ABYX5</name>
<dbReference type="Gene3D" id="3.40.50.2000">
    <property type="entry name" value="Glycogen Phosphorylase B"/>
    <property type="match status" value="1"/>
</dbReference>
<comment type="caution">
    <text evidence="3">The sequence shown here is derived from an EMBL/GenBank/DDBJ whole genome shotgun (WGS) entry which is preliminary data.</text>
</comment>
<evidence type="ECO:0000256" key="1">
    <source>
        <dbReference type="ARBA" id="ARBA00022679"/>
    </source>
</evidence>
<dbReference type="PANTHER" id="PTHR46401">
    <property type="entry name" value="GLYCOSYLTRANSFERASE WBBK-RELATED"/>
    <property type="match status" value="1"/>
</dbReference>
<dbReference type="Proteomes" id="UP000265882">
    <property type="component" value="Unassembled WGS sequence"/>
</dbReference>
<keyword evidence="1 3" id="KW-0808">Transferase</keyword>
<feature type="domain" description="Glycosyl transferase family 1" evidence="2">
    <location>
        <begin position="220"/>
        <end position="397"/>
    </location>
</feature>
<proteinExistence type="predicted"/>
<dbReference type="AlphaFoldDB" id="A0A3A4NPU0"/>
<reference evidence="3 4" key="1">
    <citation type="journal article" date="2017" name="ISME J.">
        <title>Energy and carbon metabolisms in a deep terrestrial subsurface fluid microbial community.</title>
        <authorList>
            <person name="Momper L."/>
            <person name="Jungbluth S.P."/>
            <person name="Lee M.D."/>
            <person name="Amend J.P."/>
        </authorList>
    </citation>
    <scope>NUCLEOTIDE SEQUENCE [LARGE SCALE GENOMIC DNA]</scope>
    <source>
        <strain evidence="3">SURF_5</strain>
    </source>
</reference>
<dbReference type="GO" id="GO:0016757">
    <property type="term" value="F:glycosyltransferase activity"/>
    <property type="evidence" value="ECO:0007669"/>
    <property type="project" value="InterPro"/>
</dbReference>
<organism evidence="3 4">
    <name type="scientific">Abyssobacteria bacterium (strain SURF_5)</name>
    <dbReference type="NCBI Taxonomy" id="2093360"/>
    <lineage>
        <taxon>Bacteria</taxon>
        <taxon>Pseudomonadati</taxon>
        <taxon>Candidatus Hydrogenedentota</taxon>
        <taxon>Candidatus Abyssobacteria</taxon>
    </lineage>
</organism>
<evidence type="ECO:0000259" key="2">
    <source>
        <dbReference type="Pfam" id="PF00534"/>
    </source>
</evidence>
<accession>A0A3A4NPU0</accession>
<dbReference type="PANTHER" id="PTHR46401:SF2">
    <property type="entry name" value="GLYCOSYLTRANSFERASE WBBK-RELATED"/>
    <property type="match status" value="1"/>
</dbReference>
<dbReference type="InterPro" id="IPR001296">
    <property type="entry name" value="Glyco_trans_1"/>
</dbReference>
<protein>
    <submittedName>
        <fullName evidence="3">Glycosyltransferase</fullName>
    </submittedName>
</protein>
<dbReference type="Pfam" id="PF00534">
    <property type="entry name" value="Glycos_transf_1"/>
    <property type="match status" value="1"/>
</dbReference>